<dbReference type="InterPro" id="IPR015590">
    <property type="entry name" value="Aldehyde_DH_dom"/>
</dbReference>
<dbReference type="InterPro" id="IPR029510">
    <property type="entry name" value="Ald_DH_CS_GLU"/>
</dbReference>
<evidence type="ECO:0000256" key="4">
    <source>
        <dbReference type="RuleBase" id="RU003345"/>
    </source>
</evidence>
<dbReference type="Proteomes" id="UP000467130">
    <property type="component" value="Chromosome"/>
</dbReference>
<dbReference type="PANTHER" id="PTHR42804">
    <property type="entry name" value="ALDEHYDE DEHYDROGENASE"/>
    <property type="match status" value="1"/>
</dbReference>
<keyword evidence="2 4" id="KW-0560">Oxidoreductase</keyword>
<dbReference type="PROSITE" id="PS00687">
    <property type="entry name" value="ALDEHYDE_DEHYDR_GLU"/>
    <property type="match status" value="1"/>
</dbReference>
<comment type="similarity">
    <text evidence="1 4">Belongs to the aldehyde dehydrogenase family.</text>
</comment>
<evidence type="ECO:0000313" key="7">
    <source>
        <dbReference type="Proteomes" id="UP000467130"/>
    </source>
</evidence>
<evidence type="ECO:0000313" key="6">
    <source>
        <dbReference type="EMBL" id="BBY22164.1"/>
    </source>
</evidence>
<name>A0A7I7Q746_9MYCO</name>
<dbReference type="InterPro" id="IPR016162">
    <property type="entry name" value="Ald_DH_N"/>
</dbReference>
<keyword evidence="7" id="KW-1185">Reference proteome</keyword>
<protein>
    <recommendedName>
        <fullName evidence="5">Aldehyde dehydrogenase domain-containing protein</fullName>
    </recommendedName>
</protein>
<sequence length="237" mass="24912">MKRVFLELGGKSAHIVLDDADFAATIPRDAGTIGMHGGQGCGILSRLLVPRSRYEEAVELATAGLQAVKYGDPNDYEVLQGPQINARQRDRILGYVNKGIAGGARLVTGGGRPAHLPHGYFVEPTLFADVDNAMTIAQEEIFGPVLVVIGFDDDDDAVRIANDSVYGLAAGVTSASQERAFAVAMRIKAGAAAINGAAWYGAESPFGGYKSSGLGRQNGLEGFAQYTETKIIAGPLN</sequence>
<evidence type="ECO:0000256" key="2">
    <source>
        <dbReference type="ARBA" id="ARBA00023002"/>
    </source>
</evidence>
<dbReference type="AlphaFoldDB" id="A0A7I7Q746"/>
<gene>
    <name evidence="6" type="ORF">MSTO_23690</name>
</gene>
<feature type="domain" description="Aldehyde dehydrogenase" evidence="5">
    <location>
        <begin position="1"/>
        <end position="232"/>
    </location>
</feature>
<evidence type="ECO:0000259" key="5">
    <source>
        <dbReference type="Pfam" id="PF00171"/>
    </source>
</evidence>
<dbReference type="Gene3D" id="3.40.605.10">
    <property type="entry name" value="Aldehyde Dehydrogenase, Chain A, domain 1"/>
    <property type="match status" value="1"/>
</dbReference>
<dbReference type="KEGG" id="msto:MSTO_23690"/>
<proteinExistence type="inferred from homology"/>
<dbReference type="PANTHER" id="PTHR42804:SF1">
    <property type="entry name" value="ALDEHYDE DEHYDROGENASE-RELATED"/>
    <property type="match status" value="1"/>
</dbReference>
<dbReference type="InterPro" id="IPR016161">
    <property type="entry name" value="Ald_DH/histidinol_DH"/>
</dbReference>
<accession>A0A7I7Q746</accession>
<evidence type="ECO:0000256" key="1">
    <source>
        <dbReference type="ARBA" id="ARBA00009986"/>
    </source>
</evidence>
<dbReference type="EMBL" id="AP022587">
    <property type="protein sequence ID" value="BBY22164.1"/>
    <property type="molecule type" value="Genomic_DNA"/>
</dbReference>
<dbReference type="Gene3D" id="3.40.309.10">
    <property type="entry name" value="Aldehyde Dehydrogenase, Chain A, domain 2"/>
    <property type="match status" value="1"/>
</dbReference>
<dbReference type="GO" id="GO:0016620">
    <property type="term" value="F:oxidoreductase activity, acting on the aldehyde or oxo group of donors, NAD or NADP as acceptor"/>
    <property type="evidence" value="ECO:0007669"/>
    <property type="project" value="InterPro"/>
</dbReference>
<dbReference type="InterPro" id="IPR016163">
    <property type="entry name" value="Ald_DH_C"/>
</dbReference>
<organism evidence="6 7">
    <name type="scientific">Mycobacterium stomatepiae</name>
    <dbReference type="NCBI Taxonomy" id="470076"/>
    <lineage>
        <taxon>Bacteria</taxon>
        <taxon>Bacillati</taxon>
        <taxon>Actinomycetota</taxon>
        <taxon>Actinomycetes</taxon>
        <taxon>Mycobacteriales</taxon>
        <taxon>Mycobacteriaceae</taxon>
        <taxon>Mycobacterium</taxon>
        <taxon>Mycobacterium simiae complex</taxon>
    </lineage>
</organism>
<feature type="active site" evidence="3">
    <location>
        <position position="7"/>
    </location>
</feature>
<dbReference type="Pfam" id="PF00171">
    <property type="entry name" value="Aldedh"/>
    <property type="match status" value="1"/>
</dbReference>
<reference evidence="6 7" key="1">
    <citation type="journal article" date="2019" name="Emerg. Microbes Infect.">
        <title>Comprehensive subspecies identification of 175 nontuberculous mycobacteria species based on 7547 genomic profiles.</title>
        <authorList>
            <person name="Matsumoto Y."/>
            <person name="Kinjo T."/>
            <person name="Motooka D."/>
            <person name="Nabeya D."/>
            <person name="Jung N."/>
            <person name="Uechi K."/>
            <person name="Horii T."/>
            <person name="Iida T."/>
            <person name="Fujita J."/>
            <person name="Nakamura S."/>
        </authorList>
    </citation>
    <scope>NUCLEOTIDE SEQUENCE [LARGE SCALE GENOMIC DNA]</scope>
    <source>
        <strain evidence="6 7">JCM 17783</strain>
    </source>
</reference>
<dbReference type="SUPFAM" id="SSF53720">
    <property type="entry name" value="ALDH-like"/>
    <property type="match status" value="1"/>
</dbReference>
<evidence type="ECO:0000256" key="3">
    <source>
        <dbReference type="PROSITE-ProRule" id="PRU10007"/>
    </source>
</evidence>